<dbReference type="OrthoDB" id="10259545at2759"/>
<dbReference type="Gene3D" id="3.40.50.1100">
    <property type="match status" value="2"/>
</dbReference>
<gene>
    <name evidence="2" type="ORF">CDV36_006667</name>
</gene>
<dbReference type="PANTHER" id="PTHR10314">
    <property type="entry name" value="CYSTATHIONINE BETA-SYNTHASE"/>
    <property type="match status" value="1"/>
</dbReference>
<dbReference type="InterPro" id="IPR036052">
    <property type="entry name" value="TrpB-like_PALP_sf"/>
</dbReference>
<dbReference type="Proteomes" id="UP000277212">
    <property type="component" value="Unassembled WGS sequence"/>
</dbReference>
<evidence type="ECO:0000313" key="2">
    <source>
        <dbReference type="EMBL" id="RMJ13652.1"/>
    </source>
</evidence>
<dbReference type="Pfam" id="PF00581">
    <property type="entry name" value="Rhodanese"/>
    <property type="match status" value="1"/>
</dbReference>
<dbReference type="InterPro" id="IPR001763">
    <property type="entry name" value="Rhodanese-like_dom"/>
</dbReference>
<name>A0A3M2S8W2_9HYPO</name>
<dbReference type="Gene3D" id="3.40.250.10">
    <property type="entry name" value="Rhodanese-like domain"/>
    <property type="match status" value="1"/>
</dbReference>
<feature type="domain" description="Rhodanese" evidence="1">
    <location>
        <begin position="396"/>
        <end position="510"/>
    </location>
</feature>
<dbReference type="SUPFAM" id="SSF52821">
    <property type="entry name" value="Rhodanese/Cell cycle control phosphatase"/>
    <property type="match status" value="1"/>
</dbReference>
<protein>
    <recommendedName>
        <fullName evidence="1">Rhodanese domain-containing protein</fullName>
    </recommendedName>
</protein>
<comment type="caution">
    <text evidence="2">The sequence shown here is derived from an EMBL/GenBank/DDBJ whole genome shotgun (WGS) entry which is preliminary data.</text>
</comment>
<dbReference type="InterPro" id="IPR001926">
    <property type="entry name" value="TrpB-like_PALP"/>
</dbReference>
<keyword evidence="3" id="KW-1185">Reference proteome</keyword>
<evidence type="ECO:0000259" key="1">
    <source>
        <dbReference type="PROSITE" id="PS50206"/>
    </source>
</evidence>
<dbReference type="EMBL" id="NKUJ01000103">
    <property type="protein sequence ID" value="RMJ13652.1"/>
    <property type="molecule type" value="Genomic_DNA"/>
</dbReference>
<dbReference type="InterPro" id="IPR050214">
    <property type="entry name" value="Cys_Synth/Cystath_Beta-Synth"/>
</dbReference>
<evidence type="ECO:0000313" key="3">
    <source>
        <dbReference type="Proteomes" id="UP000277212"/>
    </source>
</evidence>
<accession>A0A3M2S8W2</accession>
<proteinExistence type="predicted"/>
<dbReference type="SMART" id="SM00450">
    <property type="entry name" value="RHOD"/>
    <property type="match status" value="1"/>
</dbReference>
<dbReference type="STRING" id="2010991.A0A3M2S8W2"/>
<dbReference type="PROSITE" id="PS50206">
    <property type="entry name" value="RHODANESE_3"/>
    <property type="match status" value="1"/>
</dbReference>
<dbReference type="Pfam" id="PF00291">
    <property type="entry name" value="PALP"/>
    <property type="match status" value="1"/>
</dbReference>
<dbReference type="SUPFAM" id="SSF53686">
    <property type="entry name" value="Tryptophan synthase beta subunit-like PLP-dependent enzymes"/>
    <property type="match status" value="1"/>
</dbReference>
<dbReference type="InterPro" id="IPR036873">
    <property type="entry name" value="Rhodanese-like_dom_sf"/>
</dbReference>
<sequence length="514" mass="56388">MAVSNPLNVFKGPDALRKFFDPDEQPPVPLVELPDTLNPFRKDNVRIYAKLLTFLPAQNVKALPAVNMLLHDPSAANKSVVEVSSGSTVTSLAIANRVLYKNDDTTAYVSNKAAIDRVRELQFFGLKVMLYGGPTYTDTTDIRGPVEWARNLGKSSDKVVNLGQYDSVWNWKSHERWTGPQILKQLPEIDIFCMGMGSTGCVTGTGMYLKSQKPSVKVLGVCNVEADIVPGPRERPMHETSPFPWKEVVDETEIVSSKESYRLSMHLSREGIISGPSSGMNLGGLLQFIQAAKDKGTLSSYADPATSEVSCVFVCCDLPQKHMDGYFQKLPESEFKDIGNRELFDVDQHVYSFRWEADPEAIHPTDPEVMARLAKLTVSKGSVNGVNGVNGTGLSSSSAIRCIDLRSPEDFEECHVQGALSSPLDDLTPKSTSVFEFGEPQILIDQSKNLKAKIEDAGVSKWLSAATNPLLVLDYDGNTSRVMAAALRARGFEAYSFKDGMSGLAKWLSSKQST</sequence>
<dbReference type="CDD" id="cd00158">
    <property type="entry name" value="RHOD"/>
    <property type="match status" value="1"/>
</dbReference>
<organism evidence="2 3">
    <name type="scientific">Fusarium kuroshium</name>
    <dbReference type="NCBI Taxonomy" id="2010991"/>
    <lineage>
        <taxon>Eukaryota</taxon>
        <taxon>Fungi</taxon>
        <taxon>Dikarya</taxon>
        <taxon>Ascomycota</taxon>
        <taxon>Pezizomycotina</taxon>
        <taxon>Sordariomycetes</taxon>
        <taxon>Hypocreomycetidae</taxon>
        <taxon>Hypocreales</taxon>
        <taxon>Nectriaceae</taxon>
        <taxon>Fusarium</taxon>
        <taxon>Fusarium solani species complex</taxon>
    </lineage>
</organism>
<dbReference type="AlphaFoldDB" id="A0A3M2S8W2"/>
<reference evidence="2 3" key="1">
    <citation type="submission" date="2017-06" db="EMBL/GenBank/DDBJ databases">
        <title>Comparative genomic analysis of Ambrosia Fusariam Clade fungi.</title>
        <authorList>
            <person name="Stajich J.E."/>
            <person name="Carrillo J."/>
            <person name="Kijimoto T."/>
            <person name="Eskalen A."/>
            <person name="O'Donnell K."/>
            <person name="Kasson M."/>
        </authorList>
    </citation>
    <scope>NUCLEOTIDE SEQUENCE [LARGE SCALE GENOMIC DNA]</scope>
    <source>
        <strain evidence="2">UCR3666</strain>
    </source>
</reference>